<dbReference type="Gene3D" id="3.10.105.10">
    <property type="entry name" value="Dipeptide-binding Protein, Domain 3"/>
    <property type="match status" value="1"/>
</dbReference>
<dbReference type="Pfam" id="PF00496">
    <property type="entry name" value="SBP_bac_5"/>
    <property type="match status" value="1"/>
</dbReference>
<evidence type="ECO:0000259" key="1">
    <source>
        <dbReference type="Pfam" id="PF00496"/>
    </source>
</evidence>
<dbReference type="GO" id="GO:0043190">
    <property type="term" value="C:ATP-binding cassette (ABC) transporter complex"/>
    <property type="evidence" value="ECO:0007669"/>
    <property type="project" value="InterPro"/>
</dbReference>
<feature type="domain" description="Solute-binding protein family 5" evidence="1">
    <location>
        <begin position="68"/>
        <end position="417"/>
    </location>
</feature>
<evidence type="ECO:0000313" key="3">
    <source>
        <dbReference type="Proteomes" id="UP000030451"/>
    </source>
</evidence>
<dbReference type="PIRSF" id="PIRSF002741">
    <property type="entry name" value="MppA"/>
    <property type="match status" value="1"/>
</dbReference>
<reference evidence="2 3" key="1">
    <citation type="submission" date="2014-10" db="EMBL/GenBank/DDBJ databases">
        <title>Genome sequencing of Vibrio sinaloensis T08.</title>
        <authorList>
            <person name="Chan K.-G."/>
            <person name="Mohamad N.I."/>
        </authorList>
    </citation>
    <scope>NUCLEOTIDE SEQUENCE [LARGE SCALE GENOMIC DNA]</scope>
    <source>
        <strain evidence="2 3">T08</strain>
    </source>
</reference>
<gene>
    <name evidence="2" type="ORF">NM06_06115</name>
</gene>
<proteinExistence type="predicted"/>
<dbReference type="PANTHER" id="PTHR30290:SF83">
    <property type="entry name" value="ABC TRANSPORTER SUBSTRATE-BINDING PROTEIN"/>
    <property type="match status" value="1"/>
</dbReference>
<dbReference type="InterPro" id="IPR039424">
    <property type="entry name" value="SBP_5"/>
</dbReference>
<sequence length="511" mass="55986">MKFRIAGIAAIVAIAAVTVSQFTQPTSSQALKISGPFEYSSQDLSKDGYMFTRMQVVESLVAINKKGQVEPQLAVAWTVSPDDLEWTFDIREGVTFHDGEKLDAAAVKLALENAMAKPGVIKRAPISEIVANGNQLTLRLSKPYNPMLSVLAHYTVAIASPSSYNEEGTSTSLAGTGPYKIAELVPPHKIHVTRNEGYWGSKAKIENVEYLAGHRAESRALLAQTGQADIVYTLDPASIAPLQQTENVDVVSESIPRTILLKLNNEHPYLNSYQTRQALSLALDRTGISKQIIRMPGSEAYQLFAPSLGAWHIEAFAQTSRDIAKAKSLLASQGWQQNDQGILEREGKPFVVNLTTYSDRPELPVVATAIQAQLKEVGIQVDISIDNSSAIPAKHQDGTIELALVARNFGATVDPLALLLKDFAEHKGSDWGPTNWSSEEFSALLSRLSATKDRADYQQQAQQASQILAQEMPLIPITFYTQLVAVNKKVGNFSFDPFEINYRISEMTLND</sequence>
<comment type="caution">
    <text evidence="2">The sequence shown here is derived from an EMBL/GenBank/DDBJ whole genome shotgun (WGS) entry which is preliminary data.</text>
</comment>
<dbReference type="CDD" id="cd08490">
    <property type="entry name" value="PBP2_NikA_DppA_OppA_like_3"/>
    <property type="match status" value="1"/>
</dbReference>
<dbReference type="GO" id="GO:1904680">
    <property type="term" value="F:peptide transmembrane transporter activity"/>
    <property type="evidence" value="ECO:0007669"/>
    <property type="project" value="TreeGrafter"/>
</dbReference>
<dbReference type="InterPro" id="IPR000914">
    <property type="entry name" value="SBP_5_dom"/>
</dbReference>
<dbReference type="InterPro" id="IPR030678">
    <property type="entry name" value="Peptide/Ni-bd"/>
</dbReference>
<dbReference type="AlphaFoldDB" id="A0A0A5JNB4"/>
<dbReference type="GO" id="GO:0030288">
    <property type="term" value="C:outer membrane-bounded periplasmic space"/>
    <property type="evidence" value="ECO:0007669"/>
    <property type="project" value="UniProtKB-ARBA"/>
</dbReference>
<protein>
    <submittedName>
        <fullName evidence="2">ABC transporter substrate-binding protein</fullName>
    </submittedName>
</protein>
<dbReference type="Proteomes" id="UP000030451">
    <property type="component" value="Unassembled WGS sequence"/>
</dbReference>
<evidence type="ECO:0000313" key="2">
    <source>
        <dbReference type="EMBL" id="KGY09423.1"/>
    </source>
</evidence>
<dbReference type="STRING" id="379097.SE23_14395"/>
<dbReference type="EMBL" id="JRWP01000005">
    <property type="protein sequence ID" value="KGY09423.1"/>
    <property type="molecule type" value="Genomic_DNA"/>
</dbReference>
<dbReference type="RefSeq" id="WP_038189205.1">
    <property type="nucleotide sequence ID" value="NZ_JRWP01000005.1"/>
</dbReference>
<dbReference type="SUPFAM" id="SSF53850">
    <property type="entry name" value="Periplasmic binding protein-like II"/>
    <property type="match status" value="1"/>
</dbReference>
<accession>A0A0A5JNB4</accession>
<dbReference type="Gene3D" id="3.40.190.10">
    <property type="entry name" value="Periplasmic binding protein-like II"/>
    <property type="match status" value="1"/>
</dbReference>
<dbReference type="PANTHER" id="PTHR30290">
    <property type="entry name" value="PERIPLASMIC BINDING COMPONENT OF ABC TRANSPORTER"/>
    <property type="match status" value="1"/>
</dbReference>
<name>A0A0A5JNB4_PHOS4</name>
<dbReference type="GO" id="GO:0015833">
    <property type="term" value="P:peptide transport"/>
    <property type="evidence" value="ECO:0007669"/>
    <property type="project" value="TreeGrafter"/>
</dbReference>
<dbReference type="OrthoDB" id="9801912at2"/>
<organism evidence="2 3">
    <name type="scientific">Photobacterium sp. (strain ATCC 43367)</name>
    <dbReference type="NCBI Taxonomy" id="379097"/>
    <lineage>
        <taxon>Bacteria</taxon>
        <taxon>Pseudomonadati</taxon>
        <taxon>Pseudomonadota</taxon>
        <taxon>Gammaproteobacteria</taxon>
        <taxon>Vibrionales</taxon>
        <taxon>Vibrionaceae</taxon>
        <taxon>Vibrio</taxon>
        <taxon>Vibrio oreintalis group</taxon>
    </lineage>
</organism>